<dbReference type="Proteomes" id="UP001428341">
    <property type="component" value="Unassembled WGS sequence"/>
</dbReference>
<organism evidence="2 3">
    <name type="scientific">Citrus x changshan-huyou</name>
    <dbReference type="NCBI Taxonomy" id="2935761"/>
    <lineage>
        <taxon>Eukaryota</taxon>
        <taxon>Viridiplantae</taxon>
        <taxon>Streptophyta</taxon>
        <taxon>Embryophyta</taxon>
        <taxon>Tracheophyta</taxon>
        <taxon>Spermatophyta</taxon>
        <taxon>Magnoliopsida</taxon>
        <taxon>eudicotyledons</taxon>
        <taxon>Gunneridae</taxon>
        <taxon>Pentapetalae</taxon>
        <taxon>rosids</taxon>
        <taxon>malvids</taxon>
        <taxon>Sapindales</taxon>
        <taxon>Rutaceae</taxon>
        <taxon>Aurantioideae</taxon>
        <taxon>Citrus</taxon>
    </lineage>
</organism>
<comment type="caution">
    <text evidence="2">The sequence shown here is derived from an EMBL/GenBank/DDBJ whole genome shotgun (WGS) entry which is preliminary data.</text>
</comment>
<evidence type="ECO:0000313" key="2">
    <source>
        <dbReference type="EMBL" id="KAK9183063.1"/>
    </source>
</evidence>
<evidence type="ECO:0000256" key="1">
    <source>
        <dbReference type="SAM" id="MobiDB-lite"/>
    </source>
</evidence>
<evidence type="ECO:0000313" key="3">
    <source>
        <dbReference type="Proteomes" id="UP001428341"/>
    </source>
</evidence>
<sequence length="71" mass="8115">MSGTNVNSNKVKRVREQTTRQYSDYKKDAVPSITDDKYELEGYSSDNDKTSFYRSIENGEESGDEGFLFVS</sequence>
<protein>
    <submittedName>
        <fullName evidence="2">Uncharacterized protein</fullName>
    </submittedName>
</protein>
<feature type="region of interest" description="Disordered" evidence="1">
    <location>
        <begin position="1"/>
        <end position="22"/>
    </location>
</feature>
<accession>A0AAP0QC62</accession>
<proteinExistence type="predicted"/>
<dbReference type="EMBL" id="JBCGBO010000024">
    <property type="protein sequence ID" value="KAK9183063.1"/>
    <property type="molecule type" value="Genomic_DNA"/>
</dbReference>
<dbReference type="AlphaFoldDB" id="A0AAP0QC62"/>
<reference evidence="2 3" key="1">
    <citation type="submission" date="2024-05" db="EMBL/GenBank/DDBJ databases">
        <title>Haplotype-resolved chromosome-level genome assembly of Huyou (Citrus changshanensis).</title>
        <authorList>
            <person name="Miao C."/>
            <person name="Chen W."/>
            <person name="Wu Y."/>
            <person name="Wang L."/>
            <person name="Zhao S."/>
            <person name="Grierson D."/>
            <person name="Xu C."/>
            <person name="Chen K."/>
        </authorList>
    </citation>
    <scope>NUCLEOTIDE SEQUENCE [LARGE SCALE GENOMIC DNA]</scope>
    <source>
        <strain evidence="2">01-14</strain>
        <tissue evidence="2">Leaf</tissue>
    </source>
</reference>
<gene>
    <name evidence="2" type="ORF">WN944_026212</name>
</gene>
<name>A0AAP0QC62_9ROSI</name>
<keyword evidence="3" id="KW-1185">Reference proteome</keyword>